<dbReference type="EMBL" id="BAABHA010000002">
    <property type="protein sequence ID" value="GAA4378594.1"/>
    <property type="molecule type" value="Genomic_DNA"/>
</dbReference>
<feature type="region of interest" description="Disordered" evidence="1">
    <location>
        <begin position="238"/>
        <end position="264"/>
    </location>
</feature>
<dbReference type="RefSeq" id="WP_345222799.1">
    <property type="nucleotide sequence ID" value="NZ_BAABHA010000002.1"/>
</dbReference>
<feature type="compositionally biased region" description="Basic and acidic residues" evidence="1">
    <location>
        <begin position="238"/>
        <end position="249"/>
    </location>
</feature>
<feature type="compositionally biased region" description="Pro residues" evidence="1">
    <location>
        <begin position="335"/>
        <end position="349"/>
    </location>
</feature>
<organism evidence="3 4">
    <name type="scientific">Hymenobacter koreensis</name>
    <dbReference type="NCBI Taxonomy" id="1084523"/>
    <lineage>
        <taxon>Bacteria</taxon>
        <taxon>Pseudomonadati</taxon>
        <taxon>Bacteroidota</taxon>
        <taxon>Cytophagia</taxon>
        <taxon>Cytophagales</taxon>
        <taxon>Hymenobacteraceae</taxon>
        <taxon>Hymenobacter</taxon>
    </lineage>
</organism>
<feature type="signal peptide" evidence="2">
    <location>
        <begin position="1"/>
        <end position="24"/>
    </location>
</feature>
<feature type="region of interest" description="Disordered" evidence="1">
    <location>
        <begin position="290"/>
        <end position="349"/>
    </location>
</feature>
<evidence type="ECO:0000313" key="3">
    <source>
        <dbReference type="EMBL" id="GAA4378594.1"/>
    </source>
</evidence>
<sequence>MRISPCLAAFVAGLLLTISANVQAQTQLGQPTLDEKKIQIWCATARFVYNDNGRSNLNNALNCSGTLKEFENSIRSDSQRVYSRLYQPLEGKGVMYKGLGNDQSRLTKLTNEIVRTLEASPARRKDPARMAQVQRLKESFAAYINQGTPITDDIGQVDAVTATETFDTTATTGAAGAESLVADEAGDTDTLATPARASADSPMTRLFGPIALILSLLSLVLWFLERRVLRNHISELRDRSSRHRNELESIKSGGFASTMTPNDSTKEISFTQRKQIEELVERLVQQRMADLQPHGRPAASPEPAMPLRQEPNRQAAKRESGNNGGGGRTSAAPAPVAPQPKPAPVAVVPPAPPMPPAPVAAPVPAGSPAAAPHDEFDSLVPPVQLPAPVPAPPVAEAPAPHLPEPMPVGKFYVKVPVNGGFSEYDLHTTAQHDSIYEITPDPQRPDVATFRINPNQSVHAYAIQSAQYSLREACRYEPPTGAVGRIITDEPGHLRKVGGTWQIEQKAAIRFE</sequence>
<protein>
    <submittedName>
        <fullName evidence="3">Uncharacterized protein</fullName>
    </submittedName>
</protein>
<reference evidence="4" key="1">
    <citation type="journal article" date="2019" name="Int. J. Syst. Evol. Microbiol.">
        <title>The Global Catalogue of Microorganisms (GCM) 10K type strain sequencing project: providing services to taxonomists for standard genome sequencing and annotation.</title>
        <authorList>
            <consortium name="The Broad Institute Genomics Platform"/>
            <consortium name="The Broad Institute Genome Sequencing Center for Infectious Disease"/>
            <person name="Wu L."/>
            <person name="Ma J."/>
        </authorList>
    </citation>
    <scope>NUCLEOTIDE SEQUENCE [LARGE SCALE GENOMIC DNA]</scope>
    <source>
        <strain evidence="4">JCM 17924</strain>
    </source>
</reference>
<keyword evidence="2" id="KW-0732">Signal</keyword>
<evidence type="ECO:0000256" key="1">
    <source>
        <dbReference type="SAM" id="MobiDB-lite"/>
    </source>
</evidence>
<feature type="compositionally biased region" description="Polar residues" evidence="1">
    <location>
        <begin position="255"/>
        <end position="264"/>
    </location>
</feature>
<evidence type="ECO:0000313" key="4">
    <source>
        <dbReference type="Proteomes" id="UP001500454"/>
    </source>
</evidence>
<dbReference type="Proteomes" id="UP001500454">
    <property type="component" value="Unassembled WGS sequence"/>
</dbReference>
<proteinExistence type="predicted"/>
<name>A0ABP8IXF5_9BACT</name>
<keyword evidence="4" id="KW-1185">Reference proteome</keyword>
<evidence type="ECO:0000256" key="2">
    <source>
        <dbReference type="SAM" id="SignalP"/>
    </source>
</evidence>
<gene>
    <name evidence="3" type="ORF">GCM10023186_15290</name>
</gene>
<comment type="caution">
    <text evidence="3">The sequence shown here is derived from an EMBL/GenBank/DDBJ whole genome shotgun (WGS) entry which is preliminary data.</text>
</comment>
<feature type="chain" id="PRO_5045434897" evidence="2">
    <location>
        <begin position="25"/>
        <end position="512"/>
    </location>
</feature>
<accession>A0ABP8IXF5</accession>